<dbReference type="Proteomes" id="UP001527866">
    <property type="component" value="Unassembled WGS sequence"/>
</dbReference>
<dbReference type="InterPro" id="IPR041698">
    <property type="entry name" value="Methyltransf_25"/>
</dbReference>
<reference evidence="4 5" key="1">
    <citation type="submission" date="2023-01" db="EMBL/GenBank/DDBJ databases">
        <title>Draft genome sequence of Nocardiopsis sp. RSe5-2 isolated from halophytes.</title>
        <authorList>
            <person name="Duangmal K."/>
            <person name="Chantavorakit T."/>
        </authorList>
    </citation>
    <scope>NUCLEOTIDE SEQUENCE [LARGE SCALE GENOMIC DNA]</scope>
    <source>
        <strain evidence="4 5">RSe5-2</strain>
    </source>
</reference>
<dbReference type="InterPro" id="IPR029063">
    <property type="entry name" value="SAM-dependent_MTases_sf"/>
</dbReference>
<dbReference type="GO" id="GO:0008168">
    <property type="term" value="F:methyltransferase activity"/>
    <property type="evidence" value="ECO:0007669"/>
    <property type="project" value="UniProtKB-KW"/>
</dbReference>
<gene>
    <name evidence="4" type="ORF">O4J56_25945</name>
</gene>
<feature type="domain" description="Methyltransferase" evidence="3">
    <location>
        <begin position="27"/>
        <end position="119"/>
    </location>
</feature>
<evidence type="ECO:0000259" key="3">
    <source>
        <dbReference type="Pfam" id="PF13649"/>
    </source>
</evidence>
<proteinExistence type="predicted"/>
<dbReference type="Gene3D" id="3.40.50.150">
    <property type="entry name" value="Vaccinia Virus protein VP39"/>
    <property type="match status" value="1"/>
</dbReference>
<dbReference type="SUPFAM" id="SSF53335">
    <property type="entry name" value="S-adenosyl-L-methionine-dependent methyltransferases"/>
    <property type="match status" value="1"/>
</dbReference>
<dbReference type="EMBL" id="JAQFWQ010000105">
    <property type="protein sequence ID" value="MDA2814116.1"/>
    <property type="molecule type" value="Genomic_DNA"/>
</dbReference>
<dbReference type="GO" id="GO:0032259">
    <property type="term" value="P:methylation"/>
    <property type="evidence" value="ECO:0007669"/>
    <property type="project" value="UniProtKB-KW"/>
</dbReference>
<evidence type="ECO:0000256" key="1">
    <source>
        <dbReference type="ARBA" id="ARBA00022603"/>
    </source>
</evidence>
<name>A0ABT4UBJ6_9ACTN</name>
<evidence type="ECO:0000313" key="5">
    <source>
        <dbReference type="Proteomes" id="UP001527866"/>
    </source>
</evidence>
<accession>A0ABT4UBJ6</accession>
<keyword evidence="2" id="KW-0808">Transferase</keyword>
<dbReference type="PANTHER" id="PTHR43861:SF1">
    <property type="entry name" value="TRANS-ACONITATE 2-METHYLTRANSFERASE"/>
    <property type="match status" value="1"/>
</dbReference>
<dbReference type="RefSeq" id="WP_270689401.1">
    <property type="nucleotide sequence ID" value="NZ_JAQFWQ010000105.1"/>
</dbReference>
<keyword evidence="1 4" id="KW-0489">Methyltransferase</keyword>
<sequence>MDLSWNHNAHYHGLLLGRVPRPCARALDVGCGDGRFARLLAGVAGQVDAIDPDPRMVDAARRRTPGRLDVRYTKAALGEIDLEPGAYGFVSAISSLHHLPAAEFGGALRRLEAALAPGGVLAVLGLYKEETANDRAASAAALLPQWAMGGALAAGRALTGVPDPDEPGMPVAEPEMDLRRIAAEAGRVLPGVRVRRLLFWRYCLFYTRRPSPGPREPSRR</sequence>
<dbReference type="PANTHER" id="PTHR43861">
    <property type="entry name" value="TRANS-ACONITATE 2-METHYLTRANSFERASE-RELATED"/>
    <property type="match status" value="1"/>
</dbReference>
<protein>
    <submittedName>
        <fullName evidence="4">Class I SAM-dependent methyltransferase</fullName>
    </submittedName>
</protein>
<comment type="caution">
    <text evidence="4">The sequence shown here is derived from an EMBL/GenBank/DDBJ whole genome shotgun (WGS) entry which is preliminary data.</text>
</comment>
<keyword evidence="5" id="KW-1185">Reference proteome</keyword>
<evidence type="ECO:0000313" key="4">
    <source>
        <dbReference type="EMBL" id="MDA2814116.1"/>
    </source>
</evidence>
<dbReference type="Pfam" id="PF13649">
    <property type="entry name" value="Methyltransf_25"/>
    <property type="match status" value="1"/>
</dbReference>
<dbReference type="CDD" id="cd02440">
    <property type="entry name" value="AdoMet_MTases"/>
    <property type="match status" value="1"/>
</dbReference>
<organism evidence="4 5">
    <name type="scientific">Nocardiopsis endophytica</name>
    <dbReference type="NCBI Taxonomy" id="3018445"/>
    <lineage>
        <taxon>Bacteria</taxon>
        <taxon>Bacillati</taxon>
        <taxon>Actinomycetota</taxon>
        <taxon>Actinomycetes</taxon>
        <taxon>Streptosporangiales</taxon>
        <taxon>Nocardiopsidaceae</taxon>
        <taxon>Nocardiopsis</taxon>
    </lineage>
</organism>
<evidence type="ECO:0000256" key="2">
    <source>
        <dbReference type="ARBA" id="ARBA00022679"/>
    </source>
</evidence>